<protein>
    <submittedName>
        <fullName evidence="3">FkbM family methyltransferase</fullName>
    </submittedName>
</protein>
<evidence type="ECO:0000313" key="4">
    <source>
        <dbReference type="Proteomes" id="UP000509702"/>
    </source>
</evidence>
<dbReference type="KEGG" id="aoz:HUE56_02670"/>
<sequence>MGFAKELYTREYFTGRDAKGNKLHYGAIGMEEWEVGGISPIHRKLIDQFPLTDAHVLEIGYGRAESARYLLSTGKAARYVGVDFSEAAYTLAGETLKEIPADRWQVQCDDALQFVTSKGFRNAFDAILMLDVIEHIPKSEVRSLLPHLFAALRPGGYLIVNTPFYAVDEDYIAQNFEYIMPSATDLFPETRGMHCNKYTEQRLHQELAAAGFFRIGPALFRRAPELAESAKCAVVIPVGPGHQTHYQQAINSVMAAAQHDPGPFTDFDCVVIDDTAGIKGRSAARNEGVREAAARGADWLFFLDADDLMMPQAFQQMAPHMDRADAVWGLILESVDGGLGQETVSGRIRLPQLPRIETVSDLLLHDPYVTLQMGHFVRTSVALATPFDESLDVGEDFEYYLRVWNSARCAKITAPLFLNRRGMHSSGPRSGNGADWRESVGRVLEKARQAHGLDPDGAAAIEARNAATADTRIWQRGFGAVEPGSHYSISRQFPYHGFLEIEPTIGEPIVLFDDNDDLVCMNLGWRGRYQPASLRLWQALATQGQVIFDIGAYTGIYTLMAARANPEARIVAVEPVSANLARLKKNLDANGCDGRALAVQAVVLDQPGEAVVSRDAPHDILTPGTLIVRAALGENNSTEVVQGVTGVELLALLGETTVDLVRIDLKGAEAPALASMAEILGRSGPDLLIACPDEESSAEIDAILRPLGYRFYTIDDEAFRVEEIGRFVAPGGENSLNCWATRRDRAAVEDLVRTALLSVAQS</sequence>
<dbReference type="InterPro" id="IPR006342">
    <property type="entry name" value="FkbM_mtfrase"/>
</dbReference>
<evidence type="ECO:0000259" key="2">
    <source>
        <dbReference type="Pfam" id="PF05050"/>
    </source>
</evidence>
<dbReference type="Pfam" id="PF13489">
    <property type="entry name" value="Methyltransf_23"/>
    <property type="match status" value="1"/>
</dbReference>
<dbReference type="Gene3D" id="3.90.550.10">
    <property type="entry name" value="Spore Coat Polysaccharide Biosynthesis Protein SpsA, Chain A"/>
    <property type="match status" value="1"/>
</dbReference>
<dbReference type="InterPro" id="IPR029063">
    <property type="entry name" value="SAM-dependent_MTases_sf"/>
</dbReference>
<evidence type="ECO:0000313" key="3">
    <source>
        <dbReference type="EMBL" id="QKS49415.1"/>
    </source>
</evidence>
<dbReference type="PANTHER" id="PTHR43861">
    <property type="entry name" value="TRANS-ACONITATE 2-METHYLTRANSFERASE-RELATED"/>
    <property type="match status" value="1"/>
</dbReference>
<reference evidence="3 4" key="1">
    <citation type="submission" date="2020-06" db="EMBL/GenBank/DDBJ databases">
        <title>Complete genome of Azosprillum oryzae KACC14407.</title>
        <authorList>
            <person name="Kim M."/>
            <person name="Park Y.-J."/>
            <person name="Shin J.-H."/>
        </authorList>
    </citation>
    <scope>NUCLEOTIDE SEQUENCE [LARGE SCALE GENOMIC DNA]</scope>
    <source>
        <strain evidence="3 4">KACC 14407</strain>
        <plasmid evidence="3 4">unnamed2</plasmid>
    </source>
</reference>
<dbReference type="CDD" id="cd02440">
    <property type="entry name" value="AdoMet_MTases"/>
    <property type="match status" value="2"/>
</dbReference>
<accession>A0A6N1ACJ2</accession>
<geneLocation type="plasmid" evidence="3 4">
    <name>unnamed2</name>
</geneLocation>
<dbReference type="OrthoDB" id="5679686at2"/>
<dbReference type="EMBL" id="CP054616">
    <property type="protein sequence ID" value="QKS49415.1"/>
    <property type="molecule type" value="Genomic_DNA"/>
</dbReference>
<feature type="domain" description="Methyltransferase FkbM" evidence="2">
    <location>
        <begin position="549"/>
        <end position="711"/>
    </location>
</feature>
<feature type="domain" description="Glycosyltransferase 2-like" evidence="1">
    <location>
        <begin position="279"/>
        <end position="338"/>
    </location>
</feature>
<dbReference type="SUPFAM" id="SSF53335">
    <property type="entry name" value="S-adenosyl-L-methionine-dependent methyltransferases"/>
    <property type="match status" value="2"/>
</dbReference>
<dbReference type="AlphaFoldDB" id="A0A6N1ACJ2"/>
<dbReference type="GO" id="GO:0032259">
    <property type="term" value="P:methylation"/>
    <property type="evidence" value="ECO:0007669"/>
    <property type="project" value="UniProtKB-KW"/>
</dbReference>
<dbReference type="NCBIfam" id="TIGR01444">
    <property type="entry name" value="fkbM_fam"/>
    <property type="match status" value="1"/>
</dbReference>
<dbReference type="InterPro" id="IPR001173">
    <property type="entry name" value="Glyco_trans_2-like"/>
</dbReference>
<keyword evidence="3" id="KW-0489">Methyltransferase</keyword>
<proteinExistence type="predicted"/>
<organism evidence="3 4">
    <name type="scientific">Azospirillum oryzae</name>
    <dbReference type="NCBI Taxonomy" id="286727"/>
    <lineage>
        <taxon>Bacteria</taxon>
        <taxon>Pseudomonadati</taxon>
        <taxon>Pseudomonadota</taxon>
        <taxon>Alphaproteobacteria</taxon>
        <taxon>Rhodospirillales</taxon>
        <taxon>Azospirillaceae</taxon>
        <taxon>Azospirillum</taxon>
    </lineage>
</organism>
<keyword evidence="3" id="KW-0614">Plasmid</keyword>
<dbReference type="GO" id="GO:0008168">
    <property type="term" value="F:methyltransferase activity"/>
    <property type="evidence" value="ECO:0007669"/>
    <property type="project" value="UniProtKB-KW"/>
</dbReference>
<dbReference type="SUPFAM" id="SSF53448">
    <property type="entry name" value="Nucleotide-diphospho-sugar transferases"/>
    <property type="match status" value="1"/>
</dbReference>
<dbReference type="Pfam" id="PF00535">
    <property type="entry name" value="Glycos_transf_2"/>
    <property type="match status" value="1"/>
</dbReference>
<keyword evidence="3" id="KW-0808">Transferase</keyword>
<dbReference type="RefSeq" id="WP_149201025.1">
    <property type="nucleotide sequence ID" value="NZ_BSOV01000030.1"/>
</dbReference>
<dbReference type="CDD" id="cd00761">
    <property type="entry name" value="Glyco_tranf_GTA_type"/>
    <property type="match status" value="1"/>
</dbReference>
<dbReference type="Gene3D" id="3.40.50.150">
    <property type="entry name" value="Vaccinia Virus protein VP39"/>
    <property type="match status" value="2"/>
</dbReference>
<keyword evidence="4" id="KW-1185">Reference proteome</keyword>
<dbReference type="Pfam" id="PF05050">
    <property type="entry name" value="Methyltransf_21"/>
    <property type="match status" value="1"/>
</dbReference>
<dbReference type="Proteomes" id="UP000509702">
    <property type="component" value="Plasmid unnamed2"/>
</dbReference>
<name>A0A6N1ACJ2_9PROT</name>
<dbReference type="InterPro" id="IPR029044">
    <property type="entry name" value="Nucleotide-diphossugar_trans"/>
</dbReference>
<evidence type="ECO:0000259" key="1">
    <source>
        <dbReference type="Pfam" id="PF00535"/>
    </source>
</evidence>
<gene>
    <name evidence="3" type="ORF">HUE56_02670</name>
</gene>